<dbReference type="PROSITE" id="PS50126">
    <property type="entry name" value="S1"/>
    <property type="match status" value="1"/>
</dbReference>
<dbReference type="Proteomes" id="UP001233999">
    <property type="component" value="Unassembled WGS sequence"/>
</dbReference>
<dbReference type="FunFam" id="2.40.50.140:FF:000038">
    <property type="entry name" value="Exosome complex component RRP4"/>
    <property type="match status" value="1"/>
</dbReference>
<dbReference type="GO" id="GO:0000176">
    <property type="term" value="C:nuclear exosome (RNase complex)"/>
    <property type="evidence" value="ECO:0007669"/>
    <property type="project" value="TreeGrafter"/>
</dbReference>
<evidence type="ECO:0000256" key="5">
    <source>
        <dbReference type="ARBA" id="ARBA00022884"/>
    </source>
</evidence>
<dbReference type="GO" id="GO:0071034">
    <property type="term" value="P:CUT catabolic process"/>
    <property type="evidence" value="ECO:0007669"/>
    <property type="project" value="TreeGrafter"/>
</dbReference>
<dbReference type="InterPro" id="IPR025721">
    <property type="entry name" value="Exosome_cplx_N_dom"/>
</dbReference>
<dbReference type="GO" id="GO:0071051">
    <property type="term" value="P:poly(A)-dependent snoRNA 3'-end processing"/>
    <property type="evidence" value="ECO:0007669"/>
    <property type="project" value="TreeGrafter"/>
</dbReference>
<proteinExistence type="inferred from homology"/>
<dbReference type="InterPro" id="IPR003029">
    <property type="entry name" value="S1_domain"/>
</dbReference>
<dbReference type="InterPro" id="IPR026699">
    <property type="entry name" value="Exosome_RNA_bind1/RRP40/RRP4"/>
</dbReference>
<evidence type="ECO:0000313" key="9">
    <source>
        <dbReference type="Proteomes" id="UP001233999"/>
    </source>
</evidence>
<accession>A0AAD7Z9K1</accession>
<comment type="subcellular location">
    <subcellularLocation>
        <location evidence="1">Nucleus</location>
    </subcellularLocation>
</comment>
<comment type="caution">
    <text evidence="8">The sequence shown here is derived from an EMBL/GenBank/DDBJ whole genome shotgun (WGS) entry which is preliminary data.</text>
</comment>
<comment type="similarity">
    <text evidence="2">Belongs to the RRP4 family.</text>
</comment>
<evidence type="ECO:0000259" key="7">
    <source>
        <dbReference type="PROSITE" id="PS50126"/>
    </source>
</evidence>
<dbReference type="EMBL" id="JASPKZ010009790">
    <property type="protein sequence ID" value="KAJ9576453.1"/>
    <property type="molecule type" value="Genomic_DNA"/>
</dbReference>
<dbReference type="InterPro" id="IPR036612">
    <property type="entry name" value="KH_dom_type_1_sf"/>
</dbReference>
<dbReference type="AlphaFoldDB" id="A0AAD7Z9K1"/>
<evidence type="ECO:0000256" key="4">
    <source>
        <dbReference type="ARBA" id="ARBA00022835"/>
    </source>
</evidence>
<evidence type="ECO:0000256" key="6">
    <source>
        <dbReference type="ARBA" id="ARBA00023242"/>
    </source>
</evidence>
<name>A0AAD7Z9K1_DIPPU</name>
<reference evidence="8" key="1">
    <citation type="journal article" date="2023" name="IScience">
        <title>Live-bearing cockroach genome reveals convergent evolutionary mechanisms linked to viviparity in insects and beyond.</title>
        <authorList>
            <person name="Fouks B."/>
            <person name="Harrison M.C."/>
            <person name="Mikhailova A.A."/>
            <person name="Marchal E."/>
            <person name="English S."/>
            <person name="Carruthers M."/>
            <person name="Jennings E.C."/>
            <person name="Chiamaka E.L."/>
            <person name="Frigard R.A."/>
            <person name="Pippel M."/>
            <person name="Attardo G.M."/>
            <person name="Benoit J.B."/>
            <person name="Bornberg-Bauer E."/>
            <person name="Tobe S.S."/>
        </authorList>
    </citation>
    <scope>NUCLEOTIDE SEQUENCE</scope>
    <source>
        <strain evidence="8">Stay&amp;Tobe</strain>
    </source>
</reference>
<evidence type="ECO:0000256" key="3">
    <source>
        <dbReference type="ARBA" id="ARBA00022552"/>
    </source>
</evidence>
<dbReference type="Pfam" id="PF14382">
    <property type="entry name" value="ECR1_N"/>
    <property type="match status" value="1"/>
</dbReference>
<evidence type="ECO:0000313" key="8">
    <source>
        <dbReference type="EMBL" id="KAJ9576453.1"/>
    </source>
</evidence>
<dbReference type="GO" id="GO:0071035">
    <property type="term" value="P:nuclear polyadenylation-dependent rRNA catabolic process"/>
    <property type="evidence" value="ECO:0007669"/>
    <property type="project" value="TreeGrafter"/>
</dbReference>
<keyword evidence="3" id="KW-0698">rRNA processing</keyword>
<dbReference type="GO" id="GO:0003723">
    <property type="term" value="F:RNA binding"/>
    <property type="evidence" value="ECO:0007669"/>
    <property type="project" value="UniProtKB-KW"/>
</dbReference>
<dbReference type="SUPFAM" id="SSF54791">
    <property type="entry name" value="Eukaryotic type KH-domain (KH-domain type I)"/>
    <property type="match status" value="1"/>
</dbReference>
<evidence type="ECO:0000256" key="2">
    <source>
        <dbReference type="ARBA" id="ARBA00009155"/>
    </source>
</evidence>
<dbReference type="GO" id="GO:0071038">
    <property type="term" value="P:TRAMP-dependent tRNA surveillance pathway"/>
    <property type="evidence" value="ECO:0007669"/>
    <property type="project" value="TreeGrafter"/>
</dbReference>
<dbReference type="SUPFAM" id="SSF50249">
    <property type="entry name" value="Nucleic acid-binding proteins"/>
    <property type="match status" value="1"/>
</dbReference>
<dbReference type="InterPro" id="IPR012340">
    <property type="entry name" value="NA-bd_OB-fold"/>
</dbReference>
<dbReference type="CDD" id="cd22525">
    <property type="entry name" value="KH-I_Rrp4_eukar"/>
    <property type="match status" value="1"/>
</dbReference>
<keyword evidence="5" id="KW-0694">RNA-binding</keyword>
<keyword evidence="4" id="KW-0271">Exosome</keyword>
<dbReference type="GO" id="GO:0000177">
    <property type="term" value="C:cytoplasmic exosome (RNase complex)"/>
    <property type="evidence" value="ECO:0007669"/>
    <property type="project" value="TreeGrafter"/>
</dbReference>
<organism evidence="8 9">
    <name type="scientific">Diploptera punctata</name>
    <name type="common">Pacific beetle cockroach</name>
    <dbReference type="NCBI Taxonomy" id="6984"/>
    <lineage>
        <taxon>Eukaryota</taxon>
        <taxon>Metazoa</taxon>
        <taxon>Ecdysozoa</taxon>
        <taxon>Arthropoda</taxon>
        <taxon>Hexapoda</taxon>
        <taxon>Insecta</taxon>
        <taxon>Pterygota</taxon>
        <taxon>Neoptera</taxon>
        <taxon>Polyneoptera</taxon>
        <taxon>Dictyoptera</taxon>
        <taxon>Blattodea</taxon>
        <taxon>Blaberoidea</taxon>
        <taxon>Blaberidae</taxon>
        <taxon>Diplopterinae</taxon>
        <taxon>Diploptera</taxon>
    </lineage>
</organism>
<sequence>MTHNVYIRLASQRVDNTIPVAIDPPKLYTPGEIITCASGFMGGHGTYLEEEAHTASVAGVVQQVNKLISVQPLKNRYDGDVGDVVIGRITDVQQKRWKVDTNSRLDSILLLSSVNLPGGELRRRSVEDEHMMRKYLQEGDLISAEVQKKSHEDGSLLLHTRSLKYGKLSQGVLVKVLPSLVKRRKTHFHNLLCGASIVLGNNGYIWICPTTNRGGDDNMGGFTQNLEEVVPHQDREVIARLRNCILALGNCRLMLYDTSIQYAFEESLKYKVSELLQPEPMFDICFLTQQRLLMQEDE</sequence>
<reference evidence="8" key="2">
    <citation type="submission" date="2023-05" db="EMBL/GenBank/DDBJ databases">
        <authorList>
            <person name="Fouks B."/>
        </authorList>
    </citation>
    <scope>NUCLEOTIDE SEQUENCE</scope>
    <source>
        <strain evidence="8">Stay&amp;Tobe</strain>
        <tissue evidence="8">Testes</tissue>
    </source>
</reference>
<dbReference type="GO" id="GO:0034475">
    <property type="term" value="P:U4 snRNA 3'-end processing"/>
    <property type="evidence" value="ECO:0007669"/>
    <property type="project" value="TreeGrafter"/>
</dbReference>
<dbReference type="GO" id="GO:0000467">
    <property type="term" value="P:exonucleolytic trimming to generate mature 3'-end of 5.8S rRNA from tricistronic rRNA transcript (SSU-rRNA, 5.8S rRNA, LSU-rRNA)"/>
    <property type="evidence" value="ECO:0007669"/>
    <property type="project" value="TreeGrafter"/>
</dbReference>
<dbReference type="PANTHER" id="PTHR21321:SF4">
    <property type="entry name" value="EXOSOME COMPLEX COMPONENT RRP4"/>
    <property type="match status" value="1"/>
</dbReference>
<keyword evidence="9" id="KW-1185">Reference proteome</keyword>
<protein>
    <recommendedName>
        <fullName evidence="7">S1 motif domain-containing protein</fullName>
    </recommendedName>
</protein>
<dbReference type="Pfam" id="PF21266">
    <property type="entry name" value="S1_RRP4"/>
    <property type="match status" value="1"/>
</dbReference>
<gene>
    <name evidence="8" type="ORF">L9F63_006666</name>
</gene>
<dbReference type="InterPro" id="IPR048565">
    <property type="entry name" value="S1_RRP4"/>
</dbReference>
<dbReference type="Gene3D" id="2.40.50.100">
    <property type="match status" value="1"/>
</dbReference>
<dbReference type="CDD" id="cd05789">
    <property type="entry name" value="S1_Rrp4"/>
    <property type="match status" value="1"/>
</dbReference>
<dbReference type="GO" id="GO:0010468">
    <property type="term" value="P:regulation of gene expression"/>
    <property type="evidence" value="ECO:0007669"/>
    <property type="project" value="UniProtKB-ARBA"/>
</dbReference>
<feature type="domain" description="S1 motif" evidence="7">
    <location>
        <begin position="82"/>
        <end position="161"/>
    </location>
</feature>
<dbReference type="InterPro" id="IPR004088">
    <property type="entry name" value="KH_dom_type_1"/>
</dbReference>
<keyword evidence="6" id="KW-0539">Nucleus</keyword>
<dbReference type="Gene3D" id="2.40.50.140">
    <property type="entry name" value="Nucleic acid-binding proteins"/>
    <property type="match status" value="1"/>
</dbReference>
<dbReference type="PANTHER" id="PTHR21321">
    <property type="entry name" value="PNAS-3 RELATED"/>
    <property type="match status" value="1"/>
</dbReference>
<dbReference type="SUPFAM" id="SSF110324">
    <property type="entry name" value="Ribosomal L27 protein-like"/>
    <property type="match status" value="1"/>
</dbReference>
<dbReference type="Pfam" id="PF15985">
    <property type="entry name" value="KH_6"/>
    <property type="match status" value="1"/>
</dbReference>
<evidence type="ECO:0000256" key="1">
    <source>
        <dbReference type="ARBA" id="ARBA00004123"/>
    </source>
</evidence>